<dbReference type="PANTHER" id="PTHR42713">
    <property type="entry name" value="HISTIDINE KINASE-RELATED"/>
    <property type="match status" value="1"/>
</dbReference>
<dbReference type="SMART" id="SM00342">
    <property type="entry name" value="HTH_ARAC"/>
    <property type="match status" value="1"/>
</dbReference>
<evidence type="ECO:0000256" key="6">
    <source>
        <dbReference type="ARBA" id="ARBA00023015"/>
    </source>
</evidence>
<dbReference type="InterPro" id="IPR009057">
    <property type="entry name" value="Homeodomain-like_sf"/>
</dbReference>
<dbReference type="PANTHER" id="PTHR42713:SF3">
    <property type="entry name" value="TRANSCRIPTIONAL REGULATORY PROTEIN HPTR"/>
    <property type="match status" value="1"/>
</dbReference>
<feature type="domain" description="HTH araC/xylS-type" evidence="11">
    <location>
        <begin position="417"/>
        <end position="515"/>
    </location>
</feature>
<dbReference type="SMART" id="SM00448">
    <property type="entry name" value="REC"/>
    <property type="match status" value="1"/>
</dbReference>
<dbReference type="Proteomes" id="UP000253034">
    <property type="component" value="Unassembled WGS sequence"/>
</dbReference>
<dbReference type="InterPro" id="IPR020449">
    <property type="entry name" value="Tscrpt_reg_AraC-type_HTH"/>
</dbReference>
<proteinExistence type="predicted"/>
<evidence type="ECO:0000256" key="9">
    <source>
        <dbReference type="ARBA" id="ARBA00024867"/>
    </source>
</evidence>
<dbReference type="InterPro" id="IPR018060">
    <property type="entry name" value="HTH_AraC"/>
</dbReference>
<dbReference type="PRINTS" id="PR00032">
    <property type="entry name" value="HTHARAC"/>
</dbReference>
<feature type="domain" description="Response regulatory" evidence="12">
    <location>
        <begin position="3"/>
        <end position="120"/>
    </location>
</feature>
<keyword evidence="8" id="KW-0804">Transcription</keyword>
<dbReference type="Gene3D" id="3.40.50.2300">
    <property type="match status" value="1"/>
</dbReference>
<dbReference type="Gene3D" id="1.10.10.60">
    <property type="entry name" value="Homeodomain-like"/>
    <property type="match status" value="2"/>
</dbReference>
<evidence type="ECO:0000256" key="5">
    <source>
        <dbReference type="ARBA" id="ARBA00023012"/>
    </source>
</evidence>
<comment type="function">
    <text evidence="9">May play the central regulatory role in sporulation. It may be an element of the effector pathway responsible for the activation of sporulation genes in response to nutritional stress. Spo0A may act in concert with spo0H (a sigma factor) to control the expression of some genes that are critical to the sporulation process.</text>
</comment>
<name>A0A369B7X9_9FIRM</name>
<dbReference type="GO" id="GO:0043565">
    <property type="term" value="F:sequence-specific DNA binding"/>
    <property type="evidence" value="ECO:0007669"/>
    <property type="project" value="InterPro"/>
</dbReference>
<dbReference type="InterPro" id="IPR041522">
    <property type="entry name" value="CdaR_GGDEF"/>
</dbReference>
<comment type="subcellular location">
    <subcellularLocation>
        <location evidence="1">Cytoplasm</location>
    </subcellularLocation>
</comment>
<dbReference type="Pfam" id="PF17853">
    <property type="entry name" value="GGDEF_2"/>
    <property type="match status" value="1"/>
</dbReference>
<keyword evidence="5" id="KW-0902">Two-component regulatory system</keyword>
<reference evidence="13 14" key="1">
    <citation type="submission" date="2018-07" db="EMBL/GenBank/DDBJ databases">
        <title>Genomic Encyclopedia of Type Strains, Phase IV (KMG-IV): sequencing the most valuable type-strain genomes for metagenomic binning, comparative biology and taxonomic classification.</title>
        <authorList>
            <person name="Goeker M."/>
        </authorList>
    </citation>
    <scope>NUCLEOTIDE SEQUENCE [LARGE SCALE GENOMIC DNA]</scope>
    <source>
        <strain evidence="13 14">DSM 27016</strain>
    </source>
</reference>
<keyword evidence="6" id="KW-0805">Transcription regulation</keyword>
<dbReference type="GO" id="GO:0000160">
    <property type="term" value="P:phosphorelay signal transduction system"/>
    <property type="evidence" value="ECO:0007669"/>
    <property type="project" value="UniProtKB-KW"/>
</dbReference>
<dbReference type="SUPFAM" id="SSF46689">
    <property type="entry name" value="Homeodomain-like"/>
    <property type="match status" value="2"/>
</dbReference>
<evidence type="ECO:0000259" key="12">
    <source>
        <dbReference type="PROSITE" id="PS50110"/>
    </source>
</evidence>
<dbReference type="SUPFAM" id="SSF52172">
    <property type="entry name" value="CheY-like"/>
    <property type="match status" value="1"/>
</dbReference>
<sequence length="524" mass="60159">MINTLIVDDEILLRKGLIALIDWKALGFQITGEASNGLEANEFIENNAVDLVISDIRMPIVSGIDLMRSVRERQKDIKFIILSGYDDFSYAQNALKYGAVSYVLKPFEEEEMVAELQKVKNDIEQSAREERKRTELEATAVDVFLSMLLNNKVDKVSFESNLSRLPIKFSGEEYQVMVLELNLTGILDKPAASPLIQRLTGILKSNYQGEALLIPDYNKPVYEIVYILNGRSCIGSANNIVRDLQALLKNSGITKYSIGIGSGVEGFEKVSQSYRNAKEALDFKISYGNKSVIYYTDIHESRNSSCHYPVELEFKIFEALRLKTSQKIELYIDDFFKHIKNSATNIKTIRQAVFKLISFCKHQPGTEYCNFDLSEIIPLITGYNDIDIIKEYVRHIFLDELSETGNESCNKRKKLIDDVKKYVGLHYSERITLEEISKTFFISKSYFCHVFKEHTGMNFYNYLNDFRIEKAKSLLKNTYYKNYEISEMIGFENSSYFNQLFKKVTGMTPCEYRDAEPCDANPPS</sequence>
<comment type="caution">
    <text evidence="13">The sequence shown here is derived from an EMBL/GenBank/DDBJ whole genome shotgun (WGS) entry which is preliminary data.</text>
</comment>
<dbReference type="GO" id="GO:0003700">
    <property type="term" value="F:DNA-binding transcription factor activity"/>
    <property type="evidence" value="ECO:0007669"/>
    <property type="project" value="InterPro"/>
</dbReference>
<accession>A0A369B7X9</accession>
<keyword evidence="7" id="KW-0238">DNA-binding</keyword>
<evidence type="ECO:0000256" key="4">
    <source>
        <dbReference type="ARBA" id="ARBA00022553"/>
    </source>
</evidence>
<dbReference type="CDD" id="cd17536">
    <property type="entry name" value="REC_YesN-like"/>
    <property type="match status" value="1"/>
</dbReference>
<evidence type="ECO:0000256" key="1">
    <source>
        <dbReference type="ARBA" id="ARBA00004496"/>
    </source>
</evidence>
<protein>
    <recommendedName>
        <fullName evidence="2">Stage 0 sporulation protein A homolog</fullName>
    </recommendedName>
</protein>
<evidence type="ECO:0000256" key="8">
    <source>
        <dbReference type="ARBA" id="ARBA00023163"/>
    </source>
</evidence>
<evidence type="ECO:0000259" key="11">
    <source>
        <dbReference type="PROSITE" id="PS01124"/>
    </source>
</evidence>
<dbReference type="PROSITE" id="PS50110">
    <property type="entry name" value="RESPONSE_REGULATORY"/>
    <property type="match status" value="1"/>
</dbReference>
<gene>
    <name evidence="13" type="ORF">DFR58_10777</name>
</gene>
<evidence type="ECO:0000256" key="10">
    <source>
        <dbReference type="PROSITE-ProRule" id="PRU00169"/>
    </source>
</evidence>
<keyword evidence="4 10" id="KW-0597">Phosphoprotein</keyword>
<dbReference type="Pfam" id="PF00072">
    <property type="entry name" value="Response_reg"/>
    <property type="match status" value="1"/>
</dbReference>
<organism evidence="13 14">
    <name type="scientific">Anaerobacterium chartisolvens</name>
    <dbReference type="NCBI Taxonomy" id="1297424"/>
    <lineage>
        <taxon>Bacteria</taxon>
        <taxon>Bacillati</taxon>
        <taxon>Bacillota</taxon>
        <taxon>Clostridia</taxon>
        <taxon>Eubacteriales</taxon>
        <taxon>Oscillospiraceae</taxon>
        <taxon>Anaerobacterium</taxon>
    </lineage>
</organism>
<evidence type="ECO:0000256" key="2">
    <source>
        <dbReference type="ARBA" id="ARBA00018672"/>
    </source>
</evidence>
<dbReference type="InterPro" id="IPR001789">
    <property type="entry name" value="Sig_transdc_resp-reg_receiver"/>
</dbReference>
<evidence type="ECO:0000256" key="3">
    <source>
        <dbReference type="ARBA" id="ARBA00022490"/>
    </source>
</evidence>
<dbReference type="RefSeq" id="WP_114297248.1">
    <property type="nucleotide sequence ID" value="NZ_QPJT01000007.1"/>
</dbReference>
<dbReference type="AlphaFoldDB" id="A0A369B7X9"/>
<dbReference type="OrthoDB" id="9794370at2"/>
<dbReference type="GO" id="GO:0005737">
    <property type="term" value="C:cytoplasm"/>
    <property type="evidence" value="ECO:0007669"/>
    <property type="project" value="UniProtKB-SubCell"/>
</dbReference>
<evidence type="ECO:0000313" key="14">
    <source>
        <dbReference type="Proteomes" id="UP000253034"/>
    </source>
</evidence>
<keyword evidence="14" id="KW-1185">Reference proteome</keyword>
<dbReference type="InterPro" id="IPR011006">
    <property type="entry name" value="CheY-like_superfamily"/>
</dbReference>
<dbReference type="EMBL" id="QPJT01000007">
    <property type="protein sequence ID" value="RCX17531.1"/>
    <property type="molecule type" value="Genomic_DNA"/>
</dbReference>
<dbReference type="PROSITE" id="PS01124">
    <property type="entry name" value="HTH_ARAC_FAMILY_2"/>
    <property type="match status" value="1"/>
</dbReference>
<dbReference type="Pfam" id="PF12833">
    <property type="entry name" value="HTH_18"/>
    <property type="match status" value="1"/>
</dbReference>
<dbReference type="InterPro" id="IPR051552">
    <property type="entry name" value="HptR"/>
</dbReference>
<evidence type="ECO:0000256" key="7">
    <source>
        <dbReference type="ARBA" id="ARBA00023125"/>
    </source>
</evidence>
<keyword evidence="3" id="KW-0963">Cytoplasm</keyword>
<evidence type="ECO:0000313" key="13">
    <source>
        <dbReference type="EMBL" id="RCX17531.1"/>
    </source>
</evidence>
<feature type="modified residue" description="4-aspartylphosphate" evidence="10">
    <location>
        <position position="55"/>
    </location>
</feature>